<gene>
    <name evidence="2" type="ORF">GMARGA_LOCUS31584</name>
</gene>
<feature type="non-terminal residue" evidence="2">
    <location>
        <position position="226"/>
    </location>
</feature>
<dbReference type="EMBL" id="CAJVQB010047481">
    <property type="protein sequence ID" value="CAG8833486.1"/>
    <property type="molecule type" value="Genomic_DNA"/>
</dbReference>
<proteinExistence type="predicted"/>
<evidence type="ECO:0000313" key="3">
    <source>
        <dbReference type="Proteomes" id="UP000789901"/>
    </source>
</evidence>
<keyword evidence="1" id="KW-1133">Transmembrane helix</keyword>
<keyword evidence="3" id="KW-1185">Reference proteome</keyword>
<organism evidence="2 3">
    <name type="scientific">Gigaspora margarita</name>
    <dbReference type="NCBI Taxonomy" id="4874"/>
    <lineage>
        <taxon>Eukaryota</taxon>
        <taxon>Fungi</taxon>
        <taxon>Fungi incertae sedis</taxon>
        <taxon>Mucoromycota</taxon>
        <taxon>Glomeromycotina</taxon>
        <taxon>Glomeromycetes</taxon>
        <taxon>Diversisporales</taxon>
        <taxon>Gigasporaceae</taxon>
        <taxon>Gigaspora</taxon>
    </lineage>
</organism>
<evidence type="ECO:0000256" key="1">
    <source>
        <dbReference type="SAM" id="Phobius"/>
    </source>
</evidence>
<feature type="transmembrane region" description="Helical" evidence="1">
    <location>
        <begin position="113"/>
        <end position="135"/>
    </location>
</feature>
<accession>A0ABN7WIX3</accession>
<sequence length="226" mass="26130">MAMVRTIESTFEEPEIKVPIGTVNRVKCAVRLLYVTEKSMRTSLKMVDYAKKMTFKKFMKKPKALDMTENISKRLQKNKERYTIKHHELKDEKDKVDEYAIVKSTRENKYEKIATIAGILSGISAAIFLTAAAFFRGIITYEYWAAEKSKICKAVGWFEKFWKEQTEKVEGLVEEAKACNDDDFVKLNRMTASSIVNNWKEVGNQLQLLYNSEVSETIYNGVKSNF</sequence>
<keyword evidence="1" id="KW-0472">Membrane</keyword>
<protein>
    <submittedName>
        <fullName evidence="2">13580_t:CDS:1</fullName>
    </submittedName>
</protein>
<comment type="caution">
    <text evidence="2">The sequence shown here is derived from an EMBL/GenBank/DDBJ whole genome shotgun (WGS) entry which is preliminary data.</text>
</comment>
<keyword evidence="1" id="KW-0812">Transmembrane</keyword>
<reference evidence="2 3" key="1">
    <citation type="submission" date="2021-06" db="EMBL/GenBank/DDBJ databases">
        <authorList>
            <person name="Kallberg Y."/>
            <person name="Tangrot J."/>
            <person name="Rosling A."/>
        </authorList>
    </citation>
    <scope>NUCLEOTIDE SEQUENCE [LARGE SCALE GENOMIC DNA]</scope>
    <source>
        <strain evidence="2 3">120-4 pot B 10/14</strain>
    </source>
</reference>
<dbReference type="Proteomes" id="UP000789901">
    <property type="component" value="Unassembled WGS sequence"/>
</dbReference>
<name>A0ABN7WIX3_GIGMA</name>
<evidence type="ECO:0000313" key="2">
    <source>
        <dbReference type="EMBL" id="CAG8833486.1"/>
    </source>
</evidence>